<protein>
    <submittedName>
        <fullName evidence="2">Uncharacterized protein</fullName>
    </submittedName>
</protein>
<comment type="caution">
    <text evidence="2">The sequence shown here is derived from an EMBL/GenBank/DDBJ whole genome shotgun (WGS) entry which is preliminary data.</text>
</comment>
<dbReference type="Proteomes" id="UP000623967">
    <property type="component" value="Unassembled WGS sequence"/>
</dbReference>
<keyword evidence="1" id="KW-0812">Transmembrane</keyword>
<reference evidence="2 3" key="1">
    <citation type="submission" date="2021-01" db="EMBL/GenBank/DDBJ databases">
        <title>Genome public.</title>
        <authorList>
            <person name="Liu C."/>
            <person name="Sun Q."/>
        </authorList>
    </citation>
    <scope>NUCLEOTIDE SEQUENCE [LARGE SCALE GENOMIC DNA]</scope>
    <source>
        <strain evidence="2 3">YIM B02564</strain>
    </source>
</reference>
<accession>A0ABS1TSU2</accession>
<keyword evidence="1" id="KW-1133">Transmembrane helix</keyword>
<feature type="transmembrane region" description="Helical" evidence="1">
    <location>
        <begin position="7"/>
        <end position="27"/>
    </location>
</feature>
<keyword evidence="3" id="KW-1185">Reference proteome</keyword>
<organism evidence="2 3">
    <name type="scientific">Neobacillus paridis</name>
    <dbReference type="NCBI Taxonomy" id="2803862"/>
    <lineage>
        <taxon>Bacteria</taxon>
        <taxon>Bacillati</taxon>
        <taxon>Bacillota</taxon>
        <taxon>Bacilli</taxon>
        <taxon>Bacillales</taxon>
        <taxon>Bacillaceae</taxon>
        <taxon>Neobacillus</taxon>
    </lineage>
</organism>
<evidence type="ECO:0000313" key="3">
    <source>
        <dbReference type="Proteomes" id="UP000623967"/>
    </source>
</evidence>
<dbReference type="EMBL" id="JAESWB010000326">
    <property type="protein sequence ID" value="MBL4954380.1"/>
    <property type="molecule type" value="Genomic_DNA"/>
</dbReference>
<keyword evidence="1" id="KW-0472">Membrane</keyword>
<proteinExistence type="predicted"/>
<gene>
    <name evidence="2" type="ORF">JK635_19665</name>
</gene>
<feature type="transmembrane region" description="Helical" evidence="1">
    <location>
        <begin position="47"/>
        <end position="68"/>
    </location>
</feature>
<feature type="transmembrane region" description="Helical" evidence="1">
    <location>
        <begin position="75"/>
        <end position="96"/>
    </location>
</feature>
<sequence length="217" mass="24368">MIRSKLSLISSVVILGICMYLFFPFPNNVMLEARSIFMSFPIRNQDGFIPLGIIGSILFIIAIILLFIGMKKYRFRTIVIVVIVYAILPNILITMYQETLASGITAISYDGNGNCNFENVSEDLLNGECNFVLHNRSDKDVSFELELLDSHFMEDGVRMESLMNLAGPYNITIEANRKKSIHLKELLDLSGVPKHIDGGTSNGIHFKLIDGEKSRTL</sequence>
<name>A0ABS1TSU2_9BACI</name>
<evidence type="ECO:0000256" key="1">
    <source>
        <dbReference type="SAM" id="Phobius"/>
    </source>
</evidence>
<evidence type="ECO:0000313" key="2">
    <source>
        <dbReference type="EMBL" id="MBL4954380.1"/>
    </source>
</evidence>